<keyword evidence="1" id="KW-1133">Transmembrane helix</keyword>
<evidence type="ECO:0000256" key="1">
    <source>
        <dbReference type="SAM" id="Phobius"/>
    </source>
</evidence>
<name>A8M7J0_SALAI</name>
<reference evidence="2" key="1">
    <citation type="submission" date="2007-10" db="EMBL/GenBank/DDBJ databases">
        <title>Complete sequence of Salinispora arenicola CNS-205.</title>
        <authorList>
            <consortium name="US DOE Joint Genome Institute"/>
            <person name="Copeland A."/>
            <person name="Lucas S."/>
            <person name="Lapidus A."/>
            <person name="Barry K."/>
            <person name="Glavina del Rio T."/>
            <person name="Dalin E."/>
            <person name="Tice H."/>
            <person name="Pitluck S."/>
            <person name="Foster B."/>
            <person name="Schmutz J."/>
            <person name="Larimer F."/>
            <person name="Land M."/>
            <person name="Hauser L."/>
            <person name="Kyrpides N."/>
            <person name="Ivanova N."/>
            <person name="Jensen P.R."/>
            <person name="Moore B.S."/>
            <person name="Penn K."/>
            <person name="Jenkins C."/>
            <person name="Udwary D."/>
            <person name="Xiang L."/>
            <person name="Gontang E."/>
            <person name="Richardson P."/>
        </authorList>
    </citation>
    <scope>NUCLEOTIDE SEQUENCE [LARGE SCALE GENOMIC DNA]</scope>
    <source>
        <strain evidence="2">CNS-205</strain>
    </source>
</reference>
<dbReference type="AlphaFoldDB" id="A8M7J0"/>
<dbReference type="OrthoDB" id="9979463at2"/>
<organism evidence="2">
    <name type="scientific">Salinispora arenicola (strain CNS-205)</name>
    <dbReference type="NCBI Taxonomy" id="391037"/>
    <lineage>
        <taxon>Bacteria</taxon>
        <taxon>Bacillati</taxon>
        <taxon>Actinomycetota</taxon>
        <taxon>Actinomycetes</taxon>
        <taxon>Micromonosporales</taxon>
        <taxon>Micromonosporaceae</taxon>
        <taxon>Salinispora</taxon>
    </lineage>
</organism>
<evidence type="ECO:0000313" key="2">
    <source>
        <dbReference type="EMBL" id="ABW00357.1"/>
    </source>
</evidence>
<dbReference type="EMBL" id="CP000850">
    <property type="protein sequence ID" value="ABW00357.1"/>
    <property type="molecule type" value="Genomic_DNA"/>
</dbReference>
<gene>
    <name evidence="2" type="ordered locus">Sare_4596</name>
</gene>
<feature type="transmembrane region" description="Helical" evidence="1">
    <location>
        <begin position="81"/>
        <end position="99"/>
    </location>
</feature>
<feature type="transmembrane region" description="Helical" evidence="1">
    <location>
        <begin position="28"/>
        <end position="61"/>
    </location>
</feature>
<dbReference type="KEGG" id="saq:Sare_4596"/>
<accession>A8M7J0</accession>
<dbReference type="PATRIC" id="fig|391037.6.peg.4645"/>
<keyword evidence="1" id="KW-0472">Membrane</keyword>
<dbReference type="STRING" id="391037.Sare_4596"/>
<proteinExistence type="predicted"/>
<keyword evidence="1" id="KW-0812">Transmembrane</keyword>
<protein>
    <submittedName>
        <fullName evidence="2">Uncharacterized protein</fullName>
    </submittedName>
</protein>
<sequence length="114" mass="11984">MSIITRTDVPPRPRLCVRFSAGDLLNTATFAIILPVVTYAIGMLGIASPLAWVCTVLLHALVSEIGYDYVTAADTLLTPPVLGVVALIVLVAGLGRGLLGSAIHWKHVVRVGLA</sequence>
<dbReference type="HOGENOM" id="CLU_2169303_0_0_11"/>